<dbReference type="AlphaFoldDB" id="A0A8S1U3D5"/>
<dbReference type="OrthoDB" id="302623at2759"/>
<gene>
    <name evidence="1" type="ORF">POCTA_138.1.T0380031</name>
</gene>
<dbReference type="PANTHER" id="PTHR12621:SF7">
    <property type="entry name" value="CYSTEINE AND HISTIDINE-RICH DOMAIN-CONTAINING PROTEIN 1"/>
    <property type="match status" value="1"/>
</dbReference>
<proteinExistence type="predicted"/>
<dbReference type="GO" id="GO:0008270">
    <property type="term" value="F:zinc ion binding"/>
    <property type="evidence" value="ECO:0007669"/>
    <property type="project" value="TreeGrafter"/>
</dbReference>
<comment type="caution">
    <text evidence="1">The sequence shown here is derived from an EMBL/GenBank/DDBJ whole genome shotgun (WGS) entry which is preliminary data.</text>
</comment>
<dbReference type="Proteomes" id="UP000683925">
    <property type="component" value="Unassembled WGS sequence"/>
</dbReference>
<accession>A0A8S1U3D5</accession>
<reference evidence="1" key="1">
    <citation type="submission" date="2021-01" db="EMBL/GenBank/DDBJ databases">
        <authorList>
            <consortium name="Genoscope - CEA"/>
            <person name="William W."/>
        </authorList>
    </citation>
    <scope>NUCLEOTIDE SEQUENCE</scope>
</reference>
<name>A0A8S1U3D5_PAROT</name>
<dbReference type="EMBL" id="CAJJDP010000038">
    <property type="protein sequence ID" value="CAD8160161.1"/>
    <property type="molecule type" value="Genomic_DNA"/>
</dbReference>
<dbReference type="PANTHER" id="PTHR12621">
    <property type="entry name" value="CYSTEINE AND HISTIDINE-RICH DOMAIN CHORD -CONTAINING PROTEIN"/>
    <property type="match status" value="1"/>
</dbReference>
<sequence>MLKQQETIIDDGILFNNYNRFYTLNNYEMINQQIDNSFASRVFNYMSETPLNLDNYGCYLFRIDNISIVEEVTMPKLGQILAQIGSIVQLLFLLKYAAFYYNNQLLENELLHDIISMYYPDLKQCKVKSYLKKQLLQEEDNNKLTSTQNLLSIHKALLQSARQKCRLNNIIYEISRIQFIIQQQFGIQILTASHQLGEKFESNNFSLASGKETNGFLVKPIDQIESQQIVNNKEPLELLLRQP</sequence>
<evidence type="ECO:0000313" key="2">
    <source>
        <dbReference type="Proteomes" id="UP000683925"/>
    </source>
</evidence>
<organism evidence="1 2">
    <name type="scientific">Paramecium octaurelia</name>
    <dbReference type="NCBI Taxonomy" id="43137"/>
    <lineage>
        <taxon>Eukaryota</taxon>
        <taxon>Sar</taxon>
        <taxon>Alveolata</taxon>
        <taxon>Ciliophora</taxon>
        <taxon>Intramacronucleata</taxon>
        <taxon>Oligohymenophorea</taxon>
        <taxon>Peniculida</taxon>
        <taxon>Parameciidae</taxon>
        <taxon>Paramecium</taxon>
    </lineage>
</organism>
<protein>
    <submittedName>
        <fullName evidence="1">Uncharacterized protein</fullName>
    </submittedName>
</protein>
<keyword evidence="2" id="KW-1185">Reference proteome</keyword>
<evidence type="ECO:0000313" key="1">
    <source>
        <dbReference type="EMBL" id="CAD8160161.1"/>
    </source>
</evidence>